<dbReference type="EMBL" id="QJKJ01010284">
    <property type="protein sequence ID" value="RDX74124.1"/>
    <property type="molecule type" value="Genomic_DNA"/>
</dbReference>
<gene>
    <name evidence="1" type="ORF">CR513_46163</name>
</gene>
<feature type="non-terminal residue" evidence="1">
    <location>
        <position position="1"/>
    </location>
</feature>
<keyword evidence="2" id="KW-1185">Reference proteome</keyword>
<organism evidence="1 2">
    <name type="scientific">Mucuna pruriens</name>
    <name type="common">Velvet bean</name>
    <name type="synonym">Dolichos pruriens</name>
    <dbReference type="NCBI Taxonomy" id="157652"/>
    <lineage>
        <taxon>Eukaryota</taxon>
        <taxon>Viridiplantae</taxon>
        <taxon>Streptophyta</taxon>
        <taxon>Embryophyta</taxon>
        <taxon>Tracheophyta</taxon>
        <taxon>Spermatophyta</taxon>
        <taxon>Magnoliopsida</taxon>
        <taxon>eudicotyledons</taxon>
        <taxon>Gunneridae</taxon>
        <taxon>Pentapetalae</taxon>
        <taxon>rosids</taxon>
        <taxon>fabids</taxon>
        <taxon>Fabales</taxon>
        <taxon>Fabaceae</taxon>
        <taxon>Papilionoideae</taxon>
        <taxon>50 kb inversion clade</taxon>
        <taxon>NPAAA clade</taxon>
        <taxon>indigoferoid/millettioid clade</taxon>
        <taxon>Phaseoleae</taxon>
        <taxon>Mucuna</taxon>
    </lineage>
</organism>
<protein>
    <recommendedName>
        <fullName evidence="3">Retrotransposon Copia-like N-terminal domain-containing protein</fullName>
    </recommendedName>
</protein>
<dbReference type="AlphaFoldDB" id="A0A371F753"/>
<name>A0A371F753_MUCPR</name>
<accession>A0A371F753</accession>
<comment type="caution">
    <text evidence="1">The sequence shown here is derived from an EMBL/GenBank/DDBJ whole genome shotgun (WGS) entry which is preliminary data.</text>
</comment>
<evidence type="ECO:0008006" key="3">
    <source>
        <dbReference type="Google" id="ProtNLM"/>
    </source>
</evidence>
<dbReference type="Proteomes" id="UP000257109">
    <property type="component" value="Unassembled WGS sequence"/>
</dbReference>
<dbReference type="OrthoDB" id="1706811at2759"/>
<proteinExistence type="predicted"/>
<sequence>MSDENDSSKFHDLVSLPRPRLLFPFLRFFPSSMSVEKYDVLFILLNGKNYSNWAFQLQIFGHVDGNTPAPNIDQDNIAHAKWEILVRITQLDNSSLSTTLLPLNRIVSSSVIFTLNSWIFRMNILI</sequence>
<evidence type="ECO:0000313" key="2">
    <source>
        <dbReference type="Proteomes" id="UP000257109"/>
    </source>
</evidence>
<reference evidence="1" key="1">
    <citation type="submission" date="2018-05" db="EMBL/GenBank/DDBJ databases">
        <title>Draft genome of Mucuna pruriens seed.</title>
        <authorList>
            <person name="Nnadi N.E."/>
            <person name="Vos R."/>
            <person name="Hasami M.H."/>
            <person name="Devisetty U.K."/>
            <person name="Aguiy J.C."/>
        </authorList>
    </citation>
    <scope>NUCLEOTIDE SEQUENCE [LARGE SCALE GENOMIC DNA]</scope>
    <source>
        <strain evidence="1">JCA_2017</strain>
    </source>
</reference>
<evidence type="ECO:0000313" key="1">
    <source>
        <dbReference type="EMBL" id="RDX74124.1"/>
    </source>
</evidence>